<sequence>MLMRNRTQRHVQAIRHHADDRLLVLIEVGAHARCASAAHDVAVRIDAWRTIYEDELEVLAFVRGTAADDPAIERARSAAQRLHTVGVPVVLGVLPPEPAGTRAARRARFERWGWCDGEEPRLAAGSTAPVDVVLVRLDTIDEPGQASSIDTVATRLVVGCSPSGDAIDQTVLASQTAQDIECGVAHACGLLLAPSVDHTDEAFDDIHALLSLLASAVYRRRITFATRCFAPLRSAL</sequence>
<accession>A0A494XBV3</accession>
<dbReference type="EMBL" id="RBZV01000004">
    <property type="protein sequence ID" value="RKP48317.1"/>
    <property type="molecule type" value="Genomic_DNA"/>
</dbReference>
<organism evidence="1 2">
    <name type="scientific">Trinickia fusca</name>
    <dbReference type="NCBI Taxonomy" id="2419777"/>
    <lineage>
        <taxon>Bacteria</taxon>
        <taxon>Pseudomonadati</taxon>
        <taxon>Pseudomonadota</taxon>
        <taxon>Betaproteobacteria</taxon>
        <taxon>Burkholderiales</taxon>
        <taxon>Burkholderiaceae</taxon>
        <taxon>Trinickia</taxon>
    </lineage>
</organism>
<dbReference type="Proteomes" id="UP000280434">
    <property type="component" value="Unassembled WGS sequence"/>
</dbReference>
<evidence type="ECO:0000313" key="1">
    <source>
        <dbReference type="EMBL" id="RKP48317.1"/>
    </source>
</evidence>
<comment type="caution">
    <text evidence="1">The sequence shown here is derived from an EMBL/GenBank/DDBJ whole genome shotgun (WGS) entry which is preliminary data.</text>
</comment>
<gene>
    <name evidence="1" type="ORF">D7S89_13445</name>
</gene>
<proteinExistence type="predicted"/>
<reference evidence="1 2" key="1">
    <citation type="submission" date="2018-10" db="EMBL/GenBank/DDBJ databases">
        <title>Paraburkholderia sp. 7MK8-2, isolated from soil.</title>
        <authorList>
            <person name="Gao Z.-H."/>
            <person name="Qiu L.-H."/>
        </authorList>
    </citation>
    <scope>NUCLEOTIDE SEQUENCE [LARGE SCALE GENOMIC DNA]</scope>
    <source>
        <strain evidence="1 2">7MK8-2</strain>
    </source>
</reference>
<dbReference type="RefSeq" id="WP_121278165.1">
    <property type="nucleotide sequence ID" value="NZ_RBZV01000004.1"/>
</dbReference>
<name>A0A494XBV3_9BURK</name>
<dbReference type="OrthoDB" id="9002713at2"/>
<evidence type="ECO:0000313" key="2">
    <source>
        <dbReference type="Proteomes" id="UP000280434"/>
    </source>
</evidence>
<keyword evidence="2" id="KW-1185">Reference proteome</keyword>
<protein>
    <submittedName>
        <fullName evidence="1">Uncharacterized protein</fullName>
    </submittedName>
</protein>
<dbReference type="AlphaFoldDB" id="A0A494XBV3"/>